<protein>
    <submittedName>
        <fullName evidence="2">Uncharacterized protein</fullName>
    </submittedName>
</protein>
<evidence type="ECO:0000313" key="2">
    <source>
        <dbReference type="EMBL" id="KAG7408865.1"/>
    </source>
</evidence>
<reference evidence="2" key="1">
    <citation type="submission" date="2021-04" db="EMBL/GenBank/DDBJ databases">
        <title>First draft genome resource for Brassicaceae pathogens Fusarium oxysporum f. sp. raphani and Fusarium oxysporum f. sp. rapae.</title>
        <authorList>
            <person name="Asai S."/>
        </authorList>
    </citation>
    <scope>NUCLEOTIDE SEQUENCE</scope>
    <source>
        <strain evidence="2">Tf1208</strain>
    </source>
</reference>
<dbReference type="EMBL" id="JAELUQ010000009">
    <property type="protein sequence ID" value="KAG7408865.1"/>
    <property type="molecule type" value="Genomic_DNA"/>
</dbReference>
<dbReference type="Proteomes" id="UP000694050">
    <property type="component" value="Unassembled WGS sequence"/>
</dbReference>
<feature type="compositionally biased region" description="Polar residues" evidence="1">
    <location>
        <begin position="202"/>
        <end position="211"/>
    </location>
</feature>
<evidence type="ECO:0000313" key="3">
    <source>
        <dbReference type="Proteomes" id="UP000694050"/>
    </source>
</evidence>
<name>A0A8J5NPJ7_FUSOX</name>
<gene>
    <name evidence="2" type="ORF">Forpe1208_v012440</name>
</gene>
<feature type="region of interest" description="Disordered" evidence="1">
    <location>
        <begin position="1"/>
        <end position="230"/>
    </location>
</feature>
<feature type="compositionally biased region" description="Polar residues" evidence="1">
    <location>
        <begin position="170"/>
        <end position="184"/>
    </location>
</feature>
<organism evidence="2 3">
    <name type="scientific">Fusarium oxysporum f. sp. rapae</name>
    <dbReference type="NCBI Taxonomy" id="485398"/>
    <lineage>
        <taxon>Eukaryota</taxon>
        <taxon>Fungi</taxon>
        <taxon>Dikarya</taxon>
        <taxon>Ascomycota</taxon>
        <taxon>Pezizomycotina</taxon>
        <taxon>Sordariomycetes</taxon>
        <taxon>Hypocreomycetidae</taxon>
        <taxon>Hypocreales</taxon>
        <taxon>Nectriaceae</taxon>
        <taxon>Fusarium</taxon>
        <taxon>Fusarium oxysporum species complex</taxon>
    </lineage>
</organism>
<dbReference type="AlphaFoldDB" id="A0A8J5NPJ7"/>
<feature type="compositionally biased region" description="Polar residues" evidence="1">
    <location>
        <begin position="88"/>
        <end position="109"/>
    </location>
</feature>
<comment type="caution">
    <text evidence="2">The sequence shown here is derived from an EMBL/GenBank/DDBJ whole genome shotgun (WGS) entry which is preliminary data.</text>
</comment>
<accession>A0A8J5NPJ7</accession>
<sequence length="347" mass="38224">MRNYQTPPRQNQANPGTAPNGAKNGRFPADVPPRNEARPATKTGGGRPAPPPPPPRRKFAQERAEASFGSRKNGSYPRTDVRDEPPAESSNYRSPHTSSPNASNPNPDTSAQAPPPVPQRPSPTAKTDPPDIVNPHTMDKDNTPPTTSTPPHQPPEFPFPQPAQTTPSPKRSQQPAESKQSTGTIPMPPAPQDTNDEPAWTEWQSDTTPNANEKRPGNPETPFNLDKAGSGGVREFPKVSALSFPTPPIAPQIPASIDGAQPSVSDSESYLKDFKNYLNEWNLFKNRIIGHFSARKKAMNSLKNPGSDDIQEYYEWLVLDDDLRGLFIAAGEEHKRQFREFMMLFQM</sequence>
<proteinExistence type="predicted"/>
<feature type="compositionally biased region" description="Pro residues" evidence="1">
    <location>
        <begin position="147"/>
        <end position="161"/>
    </location>
</feature>
<feature type="compositionally biased region" description="Polar residues" evidence="1">
    <location>
        <begin position="1"/>
        <end position="17"/>
    </location>
</feature>
<evidence type="ECO:0000256" key="1">
    <source>
        <dbReference type="SAM" id="MobiDB-lite"/>
    </source>
</evidence>